<protein>
    <submittedName>
        <fullName evidence="1">Ubiquitin-conjugating enzyme E2 2</fullName>
    </submittedName>
</protein>
<organism evidence="1">
    <name type="scientific">Zea mays</name>
    <name type="common">Maize</name>
    <dbReference type="NCBI Taxonomy" id="4577"/>
    <lineage>
        <taxon>Eukaryota</taxon>
        <taxon>Viridiplantae</taxon>
        <taxon>Streptophyta</taxon>
        <taxon>Embryophyta</taxon>
        <taxon>Tracheophyta</taxon>
        <taxon>Spermatophyta</taxon>
        <taxon>Magnoliopsida</taxon>
        <taxon>Liliopsida</taxon>
        <taxon>Poales</taxon>
        <taxon>Poaceae</taxon>
        <taxon>PACMAD clade</taxon>
        <taxon>Panicoideae</taxon>
        <taxon>Andropogonodae</taxon>
        <taxon>Andropogoneae</taxon>
        <taxon>Tripsacinae</taxon>
        <taxon>Zea</taxon>
    </lineage>
</organism>
<dbReference type="EMBL" id="CM007650">
    <property type="protein sequence ID" value="ONM51545.1"/>
    <property type="molecule type" value="Genomic_DNA"/>
</dbReference>
<proteinExistence type="predicted"/>
<dbReference type="AlphaFoldDB" id="A0A1D6HT33"/>
<accession>A0A1D6HT33</accession>
<sequence length="56" mass="6410">MLFTSSSDQAPSTKTLPLKTWDVFPLSFHHFVLANLACLSLWIRIQKQKSTTTRLC</sequence>
<evidence type="ECO:0000313" key="1">
    <source>
        <dbReference type="EMBL" id="ONM51545.1"/>
    </source>
</evidence>
<name>A0A1D6HT33_MAIZE</name>
<gene>
    <name evidence="1" type="ORF">ZEAMMB73_Zm00001d018884</name>
</gene>
<reference evidence="1" key="1">
    <citation type="submission" date="2015-12" db="EMBL/GenBank/DDBJ databases">
        <title>Update maize B73 reference genome by single molecule sequencing technologies.</title>
        <authorList>
            <consortium name="Maize Genome Sequencing Project"/>
            <person name="Ware D."/>
        </authorList>
    </citation>
    <scope>NUCLEOTIDE SEQUENCE [LARGE SCALE GENOMIC DNA]</scope>
    <source>
        <tissue evidence="1">Seedling</tissue>
    </source>
</reference>